<protein>
    <submittedName>
        <fullName evidence="2">Uncharacterized protein</fullName>
    </submittedName>
</protein>
<feature type="region of interest" description="Disordered" evidence="1">
    <location>
        <begin position="789"/>
        <end position="861"/>
    </location>
</feature>
<sequence length="1345" mass="146430">MNPPQAPGQNYIPLPAPHLAPAGPIVYDEGSMYGSLSSGEYEAYKRRHANYKDWRQEVPVKKIRPELGSGTGSSQSFGRQVGVGSADWAWRGGSDSDTGTVPTTVVHRLRRERDQVLEAQGMKYDEPPPPPAQAIRQLEHQRFVPVPPAENRPQPSQSTQAPPQRPRPPTRQVSFRQEISPIIAHPTPVPIQALPPGPAPAPALARSSSKQHSISGPSQATRKTSDLAAGPALTPSPTASDTHAEREAYIRSATDLPLEMLVETQNGGTGRHPSVPANSRGGVSKKGSSRSTGSGSGGLRRGEDGGRSGSAGARLERGGSDNLGSNGSRVSLNERKTDARSLGSAGARIERSATDGAKARSSASQREHQYQGSNFLPVPGAATTTNAVPSEATIHKAARHPLPSSKPSSNNTVPSVPNGVKITRSRETTLLQPPIGRQEDIKVPISVKTAAGSTLPPSKPPTQDTIAQATRAPLPASTLPLAPSSRQPTVPNAPTAPRTEDLAAPAFMNPSQVSLPHSTTKMSAPTHRQQMPLPRPALTPRTSYDTIGAGYQNGTGSGRRAESLVARFEKGLASPDNGIRVMNTPKSSQVDISTETPPDRASSLKPTHQPSQRSVRSGQSLAPPPQNGHGAGGSHSSLLLPMAPGGTPDGSQKPLQPALNRQPSHSSNRNPPSHGPGPVLSSQTFLAPKEATDYPTPRPREGHDFGHHPQPAVSQPWNQRFSTERAPIFAEQYLDVPSPTYLDGHGDSPDVVFLPSGAPSSSLRSDEEQVAIEVPPGSKRRLRVTLKWLKDPHGSRRQSRLDVVNESPRSDRPPAVPPKEGLFRQSSRASHRQNGQPLHDTSYLNGSPLPPEHKTLDSHRPRHEQLPVNADYPHQSAKQPYASHVQENVYHNPNNSTSFNNVNNTYQPGATQAQAEQAYNMQMPFAFNQPQGAWNYRATQGGGVGAEDDVNPDRQSIDPSEDGSPRMGNKGMPYMMGRMAYPQPQQQEGLWGQQQGVRPQRSGFFQLFRRNSTPRGQGVLREGWDDDGNSINRWKRNVPLGRAPTAAPLPRPTIAPSYAPRMFDRPRTPTIFDRPPTPTLWPAYRQLPDQTWWSSIFRDRGGESRYPSPMRLGKGRRVASPAPPPEFQHARHEPYHSTFPAQPPSRYPNDQHRPPAYHQPGNETKDQRAYPSPWAQNEAHLREKERRKADRDARRREKEEIRYNKQLRRNEREKRGLTGKEGGPGEHKGGVEGRGRTVPMVGDWVSKVKQNSDNIQQPHRSGTLTDYIPWRTNGHASNDNNAARLRRNPSAPRKAEDVLGTKKSKTGSGSGSGGAMEMLKKGLSLGKKSEEKLNGKTRPQERGKK</sequence>
<feature type="compositionally biased region" description="Basic and acidic residues" evidence="1">
    <location>
        <begin position="1327"/>
        <end position="1345"/>
    </location>
</feature>
<reference evidence="2 3" key="1">
    <citation type="submission" date="2017-05" db="EMBL/GenBank/DDBJ databases">
        <title>The Genome Sequence of Tsuchiyaea wingfieldii DSM 27421.</title>
        <authorList>
            <person name="Cuomo C."/>
            <person name="Passer A."/>
            <person name="Billmyre B."/>
            <person name="Heitman J."/>
        </authorList>
    </citation>
    <scope>NUCLEOTIDE SEQUENCE [LARGE SCALE GENOMIC DNA]</scope>
    <source>
        <strain evidence="2 3">DSM 27421</strain>
    </source>
</reference>
<feature type="region of interest" description="Disordered" evidence="1">
    <location>
        <begin position="476"/>
        <end position="498"/>
    </location>
</feature>
<feature type="compositionally biased region" description="Low complexity" evidence="1">
    <location>
        <begin position="279"/>
        <end position="293"/>
    </location>
</feature>
<feature type="region of interest" description="Disordered" evidence="1">
    <location>
        <begin position="1042"/>
        <end position="1083"/>
    </location>
</feature>
<feature type="compositionally biased region" description="Pro residues" evidence="1">
    <location>
        <begin position="187"/>
        <end position="201"/>
    </location>
</feature>
<feature type="compositionally biased region" description="Polar residues" evidence="1">
    <location>
        <begin position="322"/>
        <end position="331"/>
    </location>
</feature>
<gene>
    <name evidence="2" type="ORF">B9479_005654</name>
</gene>
<comment type="caution">
    <text evidence="2">The sequence shown here is derived from an EMBL/GenBank/DDBJ whole genome shotgun (WGS) entry which is preliminary data.</text>
</comment>
<feature type="compositionally biased region" description="Low complexity" evidence="1">
    <location>
        <begin position="152"/>
        <end position="162"/>
    </location>
</feature>
<feature type="region of interest" description="Disordered" evidence="1">
    <location>
        <begin position="121"/>
        <end position="384"/>
    </location>
</feature>
<feature type="compositionally biased region" description="Polar residues" evidence="1">
    <location>
        <begin position="405"/>
        <end position="415"/>
    </location>
</feature>
<feature type="compositionally biased region" description="Polar residues" evidence="1">
    <location>
        <begin position="824"/>
        <end position="836"/>
    </location>
</feature>
<organism evidence="2 3">
    <name type="scientific">Cryptococcus floricola</name>
    <dbReference type="NCBI Taxonomy" id="2591691"/>
    <lineage>
        <taxon>Eukaryota</taxon>
        <taxon>Fungi</taxon>
        <taxon>Dikarya</taxon>
        <taxon>Basidiomycota</taxon>
        <taxon>Agaricomycotina</taxon>
        <taxon>Tremellomycetes</taxon>
        <taxon>Tremellales</taxon>
        <taxon>Cryptococcaceae</taxon>
        <taxon>Cryptococcus</taxon>
    </lineage>
</organism>
<feature type="compositionally biased region" description="Polar residues" evidence="1">
    <location>
        <begin position="514"/>
        <end position="529"/>
    </location>
</feature>
<feature type="compositionally biased region" description="Polar residues" evidence="1">
    <location>
        <begin position="584"/>
        <end position="596"/>
    </location>
</feature>
<feature type="region of interest" description="Disordered" evidence="1">
    <location>
        <begin position="396"/>
        <end position="419"/>
    </location>
</feature>
<keyword evidence="3" id="KW-1185">Reference proteome</keyword>
<dbReference type="Proteomes" id="UP000322245">
    <property type="component" value="Unassembled WGS sequence"/>
</dbReference>
<feature type="compositionally biased region" description="Low complexity" evidence="1">
    <location>
        <begin position="663"/>
        <end position="678"/>
    </location>
</feature>
<evidence type="ECO:0000313" key="3">
    <source>
        <dbReference type="Proteomes" id="UP000322245"/>
    </source>
</evidence>
<accession>A0A5D3AQ52</accession>
<dbReference type="EMBL" id="NIDF01000080">
    <property type="protein sequence ID" value="TYJ53687.1"/>
    <property type="molecule type" value="Genomic_DNA"/>
</dbReference>
<feature type="region of interest" description="Disordered" evidence="1">
    <location>
        <begin position="747"/>
        <end position="771"/>
    </location>
</feature>
<evidence type="ECO:0000256" key="1">
    <source>
        <dbReference type="SAM" id="MobiDB-lite"/>
    </source>
</evidence>
<feature type="compositionally biased region" description="Polar residues" evidence="1">
    <location>
        <begin position="649"/>
        <end position="662"/>
    </location>
</feature>
<feature type="region of interest" description="Disordered" evidence="1">
    <location>
        <begin position="1099"/>
        <end position="1345"/>
    </location>
</feature>
<feature type="compositionally biased region" description="Polar residues" evidence="1">
    <location>
        <begin position="604"/>
        <end position="620"/>
    </location>
</feature>
<evidence type="ECO:0000313" key="2">
    <source>
        <dbReference type="EMBL" id="TYJ53687.1"/>
    </source>
</evidence>
<feature type="region of interest" description="Disordered" evidence="1">
    <location>
        <begin position="575"/>
        <end position="719"/>
    </location>
</feature>
<feature type="compositionally biased region" description="Basic and acidic residues" evidence="1">
    <location>
        <begin position="698"/>
        <end position="707"/>
    </location>
</feature>
<feature type="compositionally biased region" description="Polar residues" evidence="1">
    <location>
        <begin position="206"/>
        <end position="222"/>
    </location>
</feature>
<proteinExistence type="predicted"/>
<feature type="compositionally biased region" description="Polar residues" evidence="1">
    <location>
        <begin position="1248"/>
        <end position="1264"/>
    </location>
</feature>
<name>A0A5D3AQ52_9TREE</name>
<feature type="compositionally biased region" description="Basic and acidic residues" evidence="1">
    <location>
        <begin position="851"/>
        <end position="861"/>
    </location>
</feature>
<feature type="region of interest" description="Disordered" evidence="1">
    <location>
        <begin position="514"/>
        <end position="560"/>
    </location>
</feature>
<feature type="region of interest" description="Disordered" evidence="1">
    <location>
        <begin position="934"/>
        <end position="968"/>
    </location>
</feature>
<feature type="region of interest" description="Disordered" evidence="1">
    <location>
        <begin position="64"/>
        <end position="108"/>
    </location>
</feature>
<feature type="compositionally biased region" description="Low complexity" evidence="1">
    <location>
        <begin position="476"/>
        <end position="486"/>
    </location>
</feature>
<feature type="compositionally biased region" description="Basic and acidic residues" evidence="1">
    <location>
        <begin position="1179"/>
        <end position="1235"/>
    </location>
</feature>